<reference evidence="1 2" key="2">
    <citation type="journal article" date="2013" name="PLoS ONE">
        <title>INDIGO - INtegrated Data Warehouse of MIcrobial GenOmes with Examples from the Red Sea Extremophiles.</title>
        <authorList>
            <person name="Alam I."/>
            <person name="Antunes A."/>
            <person name="Kamau A.A."/>
            <person name="Ba Alawi W."/>
            <person name="Kalkatawi M."/>
            <person name="Stingl U."/>
            <person name="Bajic V.B."/>
        </authorList>
    </citation>
    <scope>NUCLEOTIDE SEQUENCE [LARGE SCALE GENOMIC DNA]</scope>
    <source>
        <strain evidence="1 2">E1L3A</strain>
    </source>
</reference>
<dbReference type="RefSeq" id="WP_006915305.1">
    <property type="nucleotide sequence ID" value="NZ_AFNV02000025.1"/>
</dbReference>
<sequence>MATAKEDLEQFLAAQPADTSKEELIRELAFELMVQRGIADSDDGKTISNDEMQHRIKFWQQ</sequence>
<reference evidence="1 2" key="1">
    <citation type="journal article" date="2011" name="J. Bacteriol.">
        <title>Genome sequence of Salinisphaera shabanensis, a gammaproteobacterium from the harsh, variable environment of the brine-seawater interface of the Shaban Deep in the Red Sea.</title>
        <authorList>
            <person name="Antunes A."/>
            <person name="Alam I."/>
            <person name="Bajic V.B."/>
            <person name="Stingl U."/>
        </authorList>
    </citation>
    <scope>NUCLEOTIDE SEQUENCE [LARGE SCALE GENOMIC DNA]</scope>
    <source>
        <strain evidence="1 2">E1L3A</strain>
    </source>
</reference>
<comment type="caution">
    <text evidence="1">The sequence shown here is derived from an EMBL/GenBank/DDBJ whole genome shotgun (WGS) entry which is preliminary data.</text>
</comment>
<protein>
    <submittedName>
        <fullName evidence="1">Uncharacterized protein</fullName>
    </submittedName>
</protein>
<accession>U2FPA1</accession>
<gene>
    <name evidence="1" type="ORF">SSPSH_003223</name>
</gene>
<dbReference type="STRING" id="1033802.SSPSH_003223"/>
<dbReference type="OrthoDB" id="9802290at2"/>
<evidence type="ECO:0000313" key="1">
    <source>
        <dbReference type="EMBL" id="ERJ17999.1"/>
    </source>
</evidence>
<proteinExistence type="predicted"/>
<organism evidence="1 2">
    <name type="scientific">Salinisphaera shabanensis E1L3A</name>
    <dbReference type="NCBI Taxonomy" id="1033802"/>
    <lineage>
        <taxon>Bacteria</taxon>
        <taxon>Pseudomonadati</taxon>
        <taxon>Pseudomonadota</taxon>
        <taxon>Gammaproteobacteria</taxon>
        <taxon>Salinisphaerales</taxon>
        <taxon>Salinisphaeraceae</taxon>
        <taxon>Salinisphaera</taxon>
    </lineage>
</organism>
<dbReference type="EMBL" id="AFNV02000025">
    <property type="protein sequence ID" value="ERJ17999.1"/>
    <property type="molecule type" value="Genomic_DNA"/>
</dbReference>
<evidence type="ECO:0000313" key="2">
    <source>
        <dbReference type="Proteomes" id="UP000006242"/>
    </source>
</evidence>
<keyword evidence="2" id="KW-1185">Reference proteome</keyword>
<dbReference type="AlphaFoldDB" id="U2FPA1"/>
<dbReference type="eggNOG" id="ENOG50333CW">
    <property type="taxonomic scope" value="Bacteria"/>
</dbReference>
<name>U2FPA1_9GAMM</name>
<dbReference type="Proteomes" id="UP000006242">
    <property type="component" value="Unassembled WGS sequence"/>
</dbReference>